<dbReference type="EMBL" id="JACEIK010004579">
    <property type="protein sequence ID" value="MCD9645876.1"/>
    <property type="molecule type" value="Genomic_DNA"/>
</dbReference>
<reference evidence="2 3" key="1">
    <citation type="journal article" date="2021" name="BMC Genomics">
        <title>Datura genome reveals duplications of psychoactive alkaloid biosynthetic genes and high mutation rate following tissue culture.</title>
        <authorList>
            <person name="Rajewski A."/>
            <person name="Carter-House D."/>
            <person name="Stajich J."/>
            <person name="Litt A."/>
        </authorList>
    </citation>
    <scope>NUCLEOTIDE SEQUENCE [LARGE SCALE GENOMIC DNA]</scope>
    <source>
        <strain evidence="2">AR-01</strain>
    </source>
</reference>
<proteinExistence type="predicted"/>
<name>A0ABS8VGG4_DATST</name>
<feature type="non-terminal residue" evidence="2">
    <location>
        <position position="1"/>
    </location>
</feature>
<sequence length="264" mass="28187">PAAAQPSSSLPRFLRPPPKTTGHRIPLPFLLSLVFSGEHTVALFPLPPLTPASSPHPPSSLPLYLHTGHQTSIISGKRRHHTTPPAPPSPNQKPPAGKPFTYIPRTTIPVSVSLFPGHLLRRSEPATTLPPLTPANLHTSGHLPSPLTRTTPKRQPPDLPRHSRTPSFAHQQTADLTPLYLPLFSFSSPADPQPGKTTIAVTPSFSSSLFSPIATVAGEHPDLPTTKPTETVALSSSFHFSGEPSSPSTLLSAITTRHTLIVLV</sequence>
<keyword evidence="3" id="KW-1185">Reference proteome</keyword>
<evidence type="ECO:0000313" key="2">
    <source>
        <dbReference type="EMBL" id="MCD9645876.1"/>
    </source>
</evidence>
<protein>
    <submittedName>
        <fullName evidence="2">Uncharacterized protein</fullName>
    </submittedName>
</protein>
<gene>
    <name evidence="2" type="ORF">HAX54_035187</name>
</gene>
<evidence type="ECO:0000256" key="1">
    <source>
        <dbReference type="SAM" id="MobiDB-lite"/>
    </source>
</evidence>
<comment type="caution">
    <text evidence="2">The sequence shown here is derived from an EMBL/GenBank/DDBJ whole genome shotgun (WGS) entry which is preliminary data.</text>
</comment>
<organism evidence="2 3">
    <name type="scientific">Datura stramonium</name>
    <name type="common">Jimsonweed</name>
    <name type="synonym">Common thornapple</name>
    <dbReference type="NCBI Taxonomy" id="4076"/>
    <lineage>
        <taxon>Eukaryota</taxon>
        <taxon>Viridiplantae</taxon>
        <taxon>Streptophyta</taxon>
        <taxon>Embryophyta</taxon>
        <taxon>Tracheophyta</taxon>
        <taxon>Spermatophyta</taxon>
        <taxon>Magnoliopsida</taxon>
        <taxon>eudicotyledons</taxon>
        <taxon>Gunneridae</taxon>
        <taxon>Pentapetalae</taxon>
        <taxon>asterids</taxon>
        <taxon>lamiids</taxon>
        <taxon>Solanales</taxon>
        <taxon>Solanaceae</taxon>
        <taxon>Solanoideae</taxon>
        <taxon>Datureae</taxon>
        <taxon>Datura</taxon>
    </lineage>
</organism>
<feature type="region of interest" description="Disordered" evidence="1">
    <location>
        <begin position="125"/>
        <end position="167"/>
    </location>
</feature>
<feature type="compositionally biased region" description="Pro residues" evidence="1">
    <location>
        <begin position="84"/>
        <end position="97"/>
    </location>
</feature>
<dbReference type="Proteomes" id="UP000823775">
    <property type="component" value="Unassembled WGS sequence"/>
</dbReference>
<feature type="compositionally biased region" description="Low complexity" evidence="1">
    <location>
        <begin position="1"/>
        <end position="13"/>
    </location>
</feature>
<feature type="region of interest" description="Disordered" evidence="1">
    <location>
        <begin position="73"/>
        <end position="101"/>
    </location>
</feature>
<feature type="region of interest" description="Disordered" evidence="1">
    <location>
        <begin position="1"/>
        <end position="21"/>
    </location>
</feature>
<evidence type="ECO:0000313" key="3">
    <source>
        <dbReference type="Proteomes" id="UP000823775"/>
    </source>
</evidence>
<accession>A0ABS8VGG4</accession>